<feature type="compositionally biased region" description="Acidic residues" evidence="13">
    <location>
        <begin position="225"/>
        <end position="238"/>
    </location>
</feature>
<dbReference type="InterPro" id="IPR026849">
    <property type="entry name" value="ATG2"/>
</dbReference>
<keyword evidence="8" id="KW-0445">Lipid transport</keyword>
<protein>
    <recommendedName>
        <fullName evidence="4">Autophagy-related protein 2</fullName>
    </recommendedName>
</protein>
<dbReference type="OrthoDB" id="4096990at2759"/>
<keyword evidence="9" id="KW-0472">Membrane</keyword>
<organism evidence="14 15">
    <name type="scientific">Trichomonascus ciferrii</name>
    <dbReference type="NCBI Taxonomy" id="44093"/>
    <lineage>
        <taxon>Eukaryota</taxon>
        <taxon>Fungi</taxon>
        <taxon>Dikarya</taxon>
        <taxon>Ascomycota</taxon>
        <taxon>Saccharomycotina</taxon>
        <taxon>Dipodascomycetes</taxon>
        <taxon>Dipodascales</taxon>
        <taxon>Trichomonascaceae</taxon>
        <taxon>Trichomonascus</taxon>
        <taxon>Trichomonascus ciferrii complex</taxon>
    </lineage>
</organism>
<evidence type="ECO:0000256" key="1">
    <source>
        <dbReference type="ARBA" id="ARBA00004406"/>
    </source>
</evidence>
<evidence type="ECO:0000256" key="8">
    <source>
        <dbReference type="ARBA" id="ARBA00023055"/>
    </source>
</evidence>
<keyword evidence="5" id="KW-0813">Transport</keyword>
<feature type="region of interest" description="Disordered" evidence="13">
    <location>
        <begin position="215"/>
        <end position="240"/>
    </location>
</feature>
<keyword evidence="6" id="KW-0256">Endoplasmic reticulum</keyword>
<gene>
    <name evidence="14" type="ORF">TRICI_006003</name>
</gene>
<evidence type="ECO:0000313" key="15">
    <source>
        <dbReference type="Proteomes" id="UP000761534"/>
    </source>
</evidence>
<evidence type="ECO:0000256" key="10">
    <source>
        <dbReference type="ARBA" id="ARBA00024479"/>
    </source>
</evidence>
<dbReference type="GO" id="GO:0005789">
    <property type="term" value="C:endoplasmic reticulum membrane"/>
    <property type="evidence" value="ECO:0007669"/>
    <property type="project" value="UniProtKB-SubCell"/>
</dbReference>
<name>A0A642UM59_9ASCO</name>
<evidence type="ECO:0000256" key="12">
    <source>
        <dbReference type="ARBA" id="ARBA00024631"/>
    </source>
</evidence>
<dbReference type="GO" id="GO:0032266">
    <property type="term" value="F:phosphatidylinositol-3-phosphate binding"/>
    <property type="evidence" value="ECO:0007669"/>
    <property type="project" value="TreeGrafter"/>
</dbReference>
<evidence type="ECO:0000256" key="9">
    <source>
        <dbReference type="ARBA" id="ARBA00023136"/>
    </source>
</evidence>
<comment type="similarity">
    <text evidence="3">Belongs to the ATG2 family.</text>
</comment>
<comment type="catalytic activity">
    <reaction evidence="12">
        <text>a 1,2-diacyl-sn-glycero-3-phosphocholine(in) = a 1,2-diacyl-sn-glycero-3-phosphocholine(out)</text>
        <dbReference type="Rhea" id="RHEA:38571"/>
        <dbReference type="ChEBI" id="CHEBI:57643"/>
    </reaction>
</comment>
<dbReference type="VEuPathDB" id="FungiDB:TRICI_006003"/>
<dbReference type="GO" id="GO:0006869">
    <property type="term" value="P:lipid transport"/>
    <property type="evidence" value="ECO:0007669"/>
    <property type="project" value="UniProtKB-KW"/>
</dbReference>
<dbReference type="GO" id="GO:0000422">
    <property type="term" value="P:autophagy of mitochondrion"/>
    <property type="evidence" value="ECO:0007669"/>
    <property type="project" value="TreeGrafter"/>
</dbReference>
<dbReference type="GO" id="GO:0061723">
    <property type="term" value="P:glycophagy"/>
    <property type="evidence" value="ECO:0007669"/>
    <property type="project" value="TreeGrafter"/>
</dbReference>
<evidence type="ECO:0000256" key="7">
    <source>
        <dbReference type="ARBA" id="ARBA00023006"/>
    </source>
</evidence>
<dbReference type="Pfam" id="PF13329">
    <property type="entry name" value="ATG2_CAD"/>
    <property type="match status" value="1"/>
</dbReference>
<comment type="catalytic activity">
    <reaction evidence="10">
        <text>a 1,2-diacyl-sn-glycero-3-phospho-L-serine(in) = a 1,2-diacyl-sn-glycero-3-phospho-L-serine(out)</text>
        <dbReference type="Rhea" id="RHEA:38663"/>
        <dbReference type="ChEBI" id="CHEBI:57262"/>
    </reaction>
</comment>
<dbReference type="GO" id="GO:0043495">
    <property type="term" value="F:protein-membrane adaptor activity"/>
    <property type="evidence" value="ECO:0007669"/>
    <property type="project" value="TreeGrafter"/>
</dbReference>
<comment type="subcellular location">
    <subcellularLocation>
        <location evidence="1">Endoplasmic reticulum membrane</location>
        <topology evidence="1">Peripheral membrane protein</topology>
    </subcellularLocation>
    <subcellularLocation>
        <location evidence="2">Preautophagosomal structure membrane</location>
        <topology evidence="2">Peripheral membrane protein</topology>
    </subcellularLocation>
</comment>
<dbReference type="PANTHER" id="PTHR13190:SF1">
    <property type="entry name" value="AUTOPHAGY-RELATED 2, ISOFORM A"/>
    <property type="match status" value="1"/>
</dbReference>
<comment type="caution">
    <text evidence="14">The sequence shown here is derived from an EMBL/GenBank/DDBJ whole genome shotgun (WGS) entry which is preliminary data.</text>
</comment>
<evidence type="ECO:0000256" key="5">
    <source>
        <dbReference type="ARBA" id="ARBA00022448"/>
    </source>
</evidence>
<dbReference type="GO" id="GO:0061908">
    <property type="term" value="C:phagophore"/>
    <property type="evidence" value="ECO:0007669"/>
    <property type="project" value="TreeGrafter"/>
</dbReference>
<keyword evidence="15" id="KW-1185">Reference proteome</keyword>
<sequence>MAPSWMPQNIQKRVFKYVLNKLAVFSNLDLENLDVSLGRTSNLSVNDVELDTEKLSIPGVYVRQGGVRKLNVQLGVVSGVKLEGSDIEATVAISQYPPNEDDQDLSALLSKTTNDIAESIMVKEAKKGLVEEGEVDEEADDNGYGMGEFSTLVSRLVDAAMAQLIVELRNIVIHIVANESIKMDLLIDEILFSTGDDGLRHATVNGTRLVLIEHDSAAQQSGYEPESDSGDSDEDESELMQSTVFSREEASTMYMSALSDMADNEPKIVQRPVLECNSLKFSFSGIAGANLQVEIASVLGTVESFPDALIPLVRFANNYLFVASETDESDELPVQREECKYEVDADMPQNFSLKKLAISSVKLKLGDQTESDTYCVLSDIIVTHKDDLFLEVRKVKAIRGENPILWFANDEEEPNSDFICKIKPLSTTYLLPNSAMMDVAFEDLVLLGDCVDDLILVTAELGVDEKCEKGPELTKPVSAQTNTFSLKLDTGVNVVSVTVLPLSFESESGLRIGRIKGKINNNEILEIDPGTLCVSNMPETIVRRQDSEEVSTQVMKKLLVDKVALKLSERSLVGIFSDVKRLQDHLVDHRAAKMPSLKNEEGRFRNVRISEDATVGPVELAISIKSIEFILELEGKLGTFNLDFRDLDANFFQNKVQSTFGTVNASRDFSDIDPEAKYVSLIHTANPLLRVSFGFF</sequence>
<proteinExistence type="inferred from homology"/>
<evidence type="ECO:0000256" key="13">
    <source>
        <dbReference type="SAM" id="MobiDB-lite"/>
    </source>
</evidence>
<accession>A0A642UM59</accession>
<dbReference type="Proteomes" id="UP000761534">
    <property type="component" value="Unassembled WGS sequence"/>
</dbReference>
<evidence type="ECO:0000256" key="4">
    <source>
        <dbReference type="ARBA" id="ARBA00018070"/>
    </source>
</evidence>
<evidence type="ECO:0000256" key="6">
    <source>
        <dbReference type="ARBA" id="ARBA00022824"/>
    </source>
</evidence>
<dbReference type="PANTHER" id="PTHR13190">
    <property type="entry name" value="AUTOPHAGY-RELATED 2, ISOFORM A"/>
    <property type="match status" value="1"/>
</dbReference>
<dbReference type="GO" id="GO:0000045">
    <property type="term" value="P:autophagosome assembly"/>
    <property type="evidence" value="ECO:0007669"/>
    <property type="project" value="TreeGrafter"/>
</dbReference>
<evidence type="ECO:0000256" key="11">
    <source>
        <dbReference type="ARBA" id="ARBA00024615"/>
    </source>
</evidence>
<dbReference type="GO" id="GO:0034045">
    <property type="term" value="C:phagophore assembly site membrane"/>
    <property type="evidence" value="ECO:0007669"/>
    <property type="project" value="UniProtKB-SubCell"/>
</dbReference>
<comment type="catalytic activity">
    <reaction evidence="11">
        <text>a 1,2-diacyl-sn-glycero-3-phosphoethanolamine(in) = a 1,2-diacyl-sn-glycero-3-phosphoethanolamine(out)</text>
        <dbReference type="Rhea" id="RHEA:38895"/>
        <dbReference type="ChEBI" id="CHEBI:64612"/>
    </reaction>
</comment>
<evidence type="ECO:0000256" key="2">
    <source>
        <dbReference type="ARBA" id="ARBA00004623"/>
    </source>
</evidence>
<evidence type="ECO:0000313" key="14">
    <source>
        <dbReference type="EMBL" id="KAA8901757.1"/>
    </source>
</evidence>
<dbReference type="EMBL" id="SWFS01000481">
    <property type="protein sequence ID" value="KAA8901757.1"/>
    <property type="molecule type" value="Genomic_DNA"/>
</dbReference>
<dbReference type="AlphaFoldDB" id="A0A642UM59"/>
<reference evidence="14" key="1">
    <citation type="journal article" date="2019" name="G3 (Bethesda)">
        <title>Genome Assemblies of Two Rare Opportunistic Yeast Pathogens: Diutina rugosa (syn. Candida rugosa) and Trichomonascus ciferrii (syn. Candida ciferrii).</title>
        <authorList>
            <person name="Mixao V."/>
            <person name="Saus E."/>
            <person name="Hansen A.P."/>
            <person name="Lass-Florl C."/>
            <person name="Gabaldon T."/>
        </authorList>
    </citation>
    <scope>NUCLEOTIDE SEQUENCE</scope>
    <source>
        <strain evidence="14">CBS 4856</strain>
    </source>
</reference>
<dbReference type="GO" id="GO:0061709">
    <property type="term" value="P:reticulophagy"/>
    <property type="evidence" value="ECO:0007669"/>
    <property type="project" value="TreeGrafter"/>
</dbReference>
<dbReference type="GO" id="GO:0034727">
    <property type="term" value="P:piecemeal microautophagy of the nucleus"/>
    <property type="evidence" value="ECO:0007669"/>
    <property type="project" value="TreeGrafter"/>
</dbReference>
<keyword evidence="7" id="KW-0072">Autophagy</keyword>
<evidence type="ECO:0000256" key="3">
    <source>
        <dbReference type="ARBA" id="ARBA00009714"/>
    </source>
</evidence>